<protein>
    <submittedName>
        <fullName evidence="1">Uncharacterized protein</fullName>
    </submittedName>
</protein>
<organism evidence="1 2">
    <name type="scientific">Stutzerimonas stutzeri</name>
    <name type="common">Pseudomonas stutzeri</name>
    <dbReference type="NCBI Taxonomy" id="316"/>
    <lineage>
        <taxon>Bacteria</taxon>
        <taxon>Pseudomonadati</taxon>
        <taxon>Pseudomonadota</taxon>
        <taxon>Gammaproteobacteria</taxon>
        <taxon>Pseudomonadales</taxon>
        <taxon>Pseudomonadaceae</taxon>
        <taxon>Stutzerimonas</taxon>
    </lineage>
</organism>
<feature type="non-terminal residue" evidence="1">
    <location>
        <position position="114"/>
    </location>
</feature>
<dbReference type="AlphaFoldDB" id="A0AA40V930"/>
<dbReference type="GO" id="GO:0072344">
    <property type="term" value="P:rescue of stalled ribosome"/>
    <property type="evidence" value="ECO:0007669"/>
    <property type="project" value="TreeGrafter"/>
</dbReference>
<sequence length="114" mass="13143">MPLDGLFTHALVHEFNEKLVGGRITKVHQPYANEIVLVVRQNGQNYPLLLSAHPTYARAQITYIPYENPQTAPNFVMFLRRYLEGAKLQKIEQVANDRMINFYVNARDELGDVQ</sequence>
<dbReference type="Proteomes" id="UP001138621">
    <property type="component" value="Unassembled WGS sequence"/>
</dbReference>
<accession>A0AA40V930</accession>
<dbReference type="EMBL" id="JAAMRD010000170">
    <property type="protein sequence ID" value="MBA1307601.1"/>
    <property type="molecule type" value="Genomic_DNA"/>
</dbReference>
<proteinExistence type="predicted"/>
<dbReference type="GO" id="GO:0000049">
    <property type="term" value="F:tRNA binding"/>
    <property type="evidence" value="ECO:0007669"/>
    <property type="project" value="TreeGrafter"/>
</dbReference>
<dbReference type="PANTHER" id="PTHR15239">
    <property type="entry name" value="NUCLEAR EXPORT MEDIATOR FACTOR NEMF"/>
    <property type="match status" value="1"/>
</dbReference>
<dbReference type="GO" id="GO:1990112">
    <property type="term" value="C:RQC complex"/>
    <property type="evidence" value="ECO:0007669"/>
    <property type="project" value="TreeGrafter"/>
</dbReference>
<evidence type="ECO:0000313" key="2">
    <source>
        <dbReference type="Proteomes" id="UP001138621"/>
    </source>
</evidence>
<reference evidence="1" key="1">
    <citation type="submission" date="2020-02" db="EMBL/GenBank/DDBJ databases">
        <title>Synteny-based analysis reveals conserved mechanism for high triclosan tolerance in Pseudomonas, as well as instances of horizontal transfer.</title>
        <authorList>
            <person name="Mcfarland A.G."/>
            <person name="Bertucci H.K."/>
            <person name="Litmann E."/>
            <person name="Shen J."/>
            <person name="Huttenhower C."/>
            <person name="Hartmann E.M."/>
        </authorList>
    </citation>
    <scope>NUCLEOTIDE SEQUENCE</scope>
    <source>
        <strain evidence="1">109A1</strain>
    </source>
</reference>
<dbReference type="InterPro" id="IPR051608">
    <property type="entry name" value="RQC_Subunit_NEMF"/>
</dbReference>
<gene>
    <name evidence="1" type="ORF">G7024_24955</name>
</gene>
<name>A0AA40V930_STUST</name>
<evidence type="ECO:0000313" key="1">
    <source>
        <dbReference type="EMBL" id="MBA1307601.1"/>
    </source>
</evidence>
<comment type="caution">
    <text evidence="1">The sequence shown here is derived from an EMBL/GenBank/DDBJ whole genome shotgun (WGS) entry which is preliminary data.</text>
</comment>
<dbReference type="PANTHER" id="PTHR15239:SF6">
    <property type="entry name" value="RIBOSOME QUALITY CONTROL COMPLEX SUBUNIT NEMF"/>
    <property type="match status" value="1"/>
</dbReference>
<dbReference type="GO" id="GO:0043023">
    <property type="term" value="F:ribosomal large subunit binding"/>
    <property type="evidence" value="ECO:0007669"/>
    <property type="project" value="TreeGrafter"/>
</dbReference>
<dbReference type="Pfam" id="PF05833">
    <property type="entry name" value="NFACT_N"/>
    <property type="match status" value="1"/>
</dbReference>
<dbReference type="Gene3D" id="2.30.310.10">
    <property type="entry name" value="ibrinogen binding protein from staphylococcus aureus domain"/>
    <property type="match status" value="1"/>
</dbReference>